<dbReference type="EMBL" id="JBHSFN010000026">
    <property type="protein sequence ID" value="MFC4590861.1"/>
    <property type="molecule type" value="Genomic_DNA"/>
</dbReference>
<feature type="region of interest" description="Disordered" evidence="1">
    <location>
        <begin position="45"/>
        <end position="71"/>
    </location>
</feature>
<protein>
    <submittedName>
        <fullName evidence="2">Uncharacterized protein</fullName>
    </submittedName>
</protein>
<comment type="caution">
    <text evidence="2">The sequence shown here is derived from an EMBL/GenBank/DDBJ whole genome shotgun (WGS) entry which is preliminary data.</text>
</comment>
<evidence type="ECO:0000313" key="3">
    <source>
        <dbReference type="Proteomes" id="UP001595891"/>
    </source>
</evidence>
<dbReference type="RefSeq" id="WP_262844264.1">
    <property type="nucleotide sequence ID" value="NZ_JANZYP010000027.1"/>
</dbReference>
<proteinExistence type="predicted"/>
<sequence length="123" mass="12885">MNPHLDRPGRCGALTLRTGTGQETTTDLRNGEYDRRAKKMGFELARTLTNRTDDRDETRRPASSASGKTSRQGVQFGLRVAVLAGVIATTGGTTTGLGSAINSLAGPADTTCCGGETSISRIV</sequence>
<dbReference type="Proteomes" id="UP001595891">
    <property type="component" value="Unassembled WGS sequence"/>
</dbReference>
<evidence type="ECO:0000256" key="1">
    <source>
        <dbReference type="SAM" id="MobiDB-lite"/>
    </source>
</evidence>
<gene>
    <name evidence="2" type="ORF">ACFO8L_32520</name>
</gene>
<reference evidence="3" key="1">
    <citation type="journal article" date="2019" name="Int. J. Syst. Evol. Microbiol.">
        <title>The Global Catalogue of Microorganisms (GCM) 10K type strain sequencing project: providing services to taxonomists for standard genome sequencing and annotation.</title>
        <authorList>
            <consortium name="The Broad Institute Genomics Platform"/>
            <consortium name="The Broad Institute Genome Sequencing Center for Infectious Disease"/>
            <person name="Wu L."/>
            <person name="Ma J."/>
        </authorList>
    </citation>
    <scope>NUCLEOTIDE SEQUENCE [LARGE SCALE GENOMIC DNA]</scope>
    <source>
        <strain evidence="3">CCUG 49560</strain>
    </source>
</reference>
<name>A0ABV9EMF3_9ACTN</name>
<feature type="compositionally biased region" description="Polar residues" evidence="1">
    <location>
        <begin position="61"/>
        <end position="71"/>
    </location>
</feature>
<evidence type="ECO:0000313" key="2">
    <source>
        <dbReference type="EMBL" id="MFC4590861.1"/>
    </source>
</evidence>
<organism evidence="2 3">
    <name type="scientific">Sphaerisporangium corydalis</name>
    <dbReference type="NCBI Taxonomy" id="1441875"/>
    <lineage>
        <taxon>Bacteria</taxon>
        <taxon>Bacillati</taxon>
        <taxon>Actinomycetota</taxon>
        <taxon>Actinomycetes</taxon>
        <taxon>Streptosporangiales</taxon>
        <taxon>Streptosporangiaceae</taxon>
        <taxon>Sphaerisporangium</taxon>
    </lineage>
</organism>
<keyword evidence="3" id="KW-1185">Reference proteome</keyword>
<feature type="compositionally biased region" description="Basic and acidic residues" evidence="1">
    <location>
        <begin position="51"/>
        <end position="60"/>
    </location>
</feature>
<accession>A0ABV9EMF3</accession>